<evidence type="ECO:0000259" key="9">
    <source>
        <dbReference type="Pfam" id="PF00326"/>
    </source>
</evidence>
<gene>
    <name evidence="11" type="ORF">HYPSUDRAFT_191754</name>
</gene>
<dbReference type="GO" id="GO:0006508">
    <property type="term" value="P:proteolysis"/>
    <property type="evidence" value="ECO:0007669"/>
    <property type="project" value="InterPro"/>
</dbReference>
<accession>A0A0D2NM73</accession>
<dbReference type="PANTHER" id="PTHR42776:SF4">
    <property type="entry name" value="ACYLAMINO-ACID-RELEASING ENZYME"/>
    <property type="match status" value="1"/>
</dbReference>
<comment type="similarity">
    <text evidence="3">Belongs to the peptidase S9C family.</text>
</comment>
<dbReference type="Pfam" id="PF19283">
    <property type="entry name" value="APEH_N"/>
    <property type="match status" value="1"/>
</dbReference>
<evidence type="ECO:0000256" key="8">
    <source>
        <dbReference type="ARBA" id="ARBA00032829"/>
    </source>
</evidence>
<evidence type="ECO:0000259" key="10">
    <source>
        <dbReference type="Pfam" id="PF19283"/>
    </source>
</evidence>
<evidence type="ECO:0000256" key="1">
    <source>
        <dbReference type="ARBA" id="ARBA00000721"/>
    </source>
</evidence>
<comment type="subunit">
    <text evidence="4">Homotetramer.</text>
</comment>
<dbReference type="Pfam" id="PF00326">
    <property type="entry name" value="Peptidase_S9"/>
    <property type="match status" value="2"/>
</dbReference>
<feature type="domain" description="Acylamino-acid-releasing enzyme N-terminal" evidence="10">
    <location>
        <begin position="31"/>
        <end position="443"/>
    </location>
</feature>
<evidence type="ECO:0000313" key="12">
    <source>
        <dbReference type="Proteomes" id="UP000054270"/>
    </source>
</evidence>
<evidence type="ECO:0000256" key="6">
    <source>
        <dbReference type="ARBA" id="ARBA00022490"/>
    </source>
</evidence>
<dbReference type="InterPro" id="IPR001375">
    <property type="entry name" value="Peptidase_S9_cat"/>
</dbReference>
<dbReference type="GO" id="GO:0004252">
    <property type="term" value="F:serine-type endopeptidase activity"/>
    <property type="evidence" value="ECO:0007669"/>
    <property type="project" value="TreeGrafter"/>
</dbReference>
<dbReference type="SUPFAM" id="SSF53474">
    <property type="entry name" value="alpha/beta-Hydrolases"/>
    <property type="match status" value="1"/>
</dbReference>
<keyword evidence="7" id="KW-0378">Hydrolase</keyword>
<dbReference type="OrthoDB" id="43744at2759"/>
<sequence>MSLYTQLEEIPVPVSAQFISPKVVQVTSLGKDHVTNAKRTMSKSIAFNQLKTTAGDLSGPGAPISSRLQDVDFVAQTTSLSGNKVATLRNVKGTGGDVKRVVEVWNLGLLEISLNVTDHHGDFYPDEIIGSLAFAPSEFSILYIAEGNAPESEDPYQKFRFSPDFGEGFVGKRRPAIFVLRWEAHTPDSSSDIHANLAQLETPDSIRFGQAIFSATSDEIIYATGYELTQDGRMLGVKGPLNHPVGIWQLRAPALADVAYKVEKKPTTVTLSFAWKLTPAHRSCRSPRILRTEGAAPTLLFLSSATDGPHASGSALEALDLADESNADAAPASQARTLIGTVEVPAENGFPGLYPANSLTKTFEIRAQGGKSPSILIGSQWGSRTSVLCVSLDSGSVQDLTGGQNGLYSWSLLATDGHRRAICTRSSPSVPPEIVLGTFDNAGNVSWTIIDKPALPEGLAKVLSAIRTSIIQIPGRPFLETIVVQKEDTQTSNAKPPCITYPHGGPHGTASIAFSAPTAALALEGYTISFPNYSGSLGYGEKFLLALLGRCGELDVQDCIASARHLIELGISEAGPRKQLIMGGSHGGFLTAHLIGQFPDFFTAAVLINPVISAAEIGGSDIPDWYFVEFNLGYPLASSPPGKYPPATSTPGLPINLPPRVDPAAFSALDAAMPLARVASMTVPVLILSSTADRRLAPTNSLALYHGLCAHYARPELRARGARVEMLTLEGEGHMMDGVEAARIWFESARDWFAEACKTEAA</sequence>
<evidence type="ECO:0000313" key="11">
    <source>
        <dbReference type="EMBL" id="KJA17776.1"/>
    </source>
</evidence>
<reference evidence="12" key="1">
    <citation type="submission" date="2014-04" db="EMBL/GenBank/DDBJ databases">
        <title>Evolutionary Origins and Diversification of the Mycorrhizal Mutualists.</title>
        <authorList>
            <consortium name="DOE Joint Genome Institute"/>
            <consortium name="Mycorrhizal Genomics Consortium"/>
            <person name="Kohler A."/>
            <person name="Kuo A."/>
            <person name="Nagy L.G."/>
            <person name="Floudas D."/>
            <person name="Copeland A."/>
            <person name="Barry K.W."/>
            <person name="Cichocki N."/>
            <person name="Veneault-Fourrey C."/>
            <person name="LaButti K."/>
            <person name="Lindquist E.A."/>
            <person name="Lipzen A."/>
            <person name="Lundell T."/>
            <person name="Morin E."/>
            <person name="Murat C."/>
            <person name="Riley R."/>
            <person name="Ohm R."/>
            <person name="Sun H."/>
            <person name="Tunlid A."/>
            <person name="Henrissat B."/>
            <person name="Grigoriev I.V."/>
            <person name="Hibbett D.S."/>
            <person name="Martin F."/>
        </authorList>
    </citation>
    <scope>NUCLEOTIDE SEQUENCE [LARGE SCALE GENOMIC DNA]</scope>
    <source>
        <strain evidence="12">FD-334 SS-4</strain>
    </source>
</reference>
<evidence type="ECO:0000256" key="7">
    <source>
        <dbReference type="ARBA" id="ARBA00022801"/>
    </source>
</evidence>
<dbReference type="InterPro" id="IPR029058">
    <property type="entry name" value="AB_hydrolase_fold"/>
</dbReference>
<protein>
    <recommendedName>
        <fullName evidence="5">acylaminoacyl-peptidase</fullName>
        <ecNumber evidence="5">3.4.19.1</ecNumber>
    </recommendedName>
    <alternativeName>
        <fullName evidence="8">Dipeptidyl-peptidase V</fullName>
    </alternativeName>
</protein>
<dbReference type="STRING" id="945553.A0A0D2NM73"/>
<keyword evidence="6" id="KW-0963">Cytoplasm</keyword>
<dbReference type="EC" id="3.4.19.1" evidence="5"/>
<dbReference type="GO" id="GO:0008242">
    <property type="term" value="F:omega peptidase activity"/>
    <property type="evidence" value="ECO:0007669"/>
    <property type="project" value="UniProtKB-EC"/>
</dbReference>
<proteinExistence type="inferred from homology"/>
<evidence type="ECO:0000256" key="3">
    <source>
        <dbReference type="ARBA" id="ARBA00010040"/>
    </source>
</evidence>
<evidence type="ECO:0000256" key="5">
    <source>
        <dbReference type="ARBA" id="ARBA00012917"/>
    </source>
</evidence>
<comment type="subcellular location">
    <subcellularLocation>
        <location evidence="2">Cytoplasm</location>
    </subcellularLocation>
</comment>
<dbReference type="AlphaFoldDB" id="A0A0D2NM73"/>
<dbReference type="PANTHER" id="PTHR42776">
    <property type="entry name" value="SERINE PEPTIDASE S9 FAMILY MEMBER"/>
    <property type="match status" value="1"/>
</dbReference>
<feature type="domain" description="Peptidase S9 prolyl oligopeptidase catalytic" evidence="9">
    <location>
        <begin position="662"/>
        <end position="758"/>
    </location>
</feature>
<dbReference type="GO" id="GO:0005737">
    <property type="term" value="C:cytoplasm"/>
    <property type="evidence" value="ECO:0007669"/>
    <property type="project" value="UniProtKB-SubCell"/>
</dbReference>
<evidence type="ECO:0000256" key="4">
    <source>
        <dbReference type="ARBA" id="ARBA00011881"/>
    </source>
</evidence>
<comment type="catalytic activity">
    <reaction evidence="1">
        <text>Cleavage of an N-acetyl or N-formyl amino acid from the N-terminus of a polypeptide.</text>
        <dbReference type="EC" id="3.4.19.1"/>
    </reaction>
</comment>
<organism evidence="11 12">
    <name type="scientific">Hypholoma sublateritium (strain FD-334 SS-4)</name>
    <dbReference type="NCBI Taxonomy" id="945553"/>
    <lineage>
        <taxon>Eukaryota</taxon>
        <taxon>Fungi</taxon>
        <taxon>Dikarya</taxon>
        <taxon>Basidiomycota</taxon>
        <taxon>Agaricomycotina</taxon>
        <taxon>Agaricomycetes</taxon>
        <taxon>Agaricomycetidae</taxon>
        <taxon>Agaricales</taxon>
        <taxon>Agaricineae</taxon>
        <taxon>Strophariaceae</taxon>
        <taxon>Hypholoma</taxon>
    </lineage>
</organism>
<dbReference type="OMA" id="WNKDSTH"/>
<keyword evidence="12" id="KW-1185">Reference proteome</keyword>
<evidence type="ECO:0000256" key="2">
    <source>
        <dbReference type="ARBA" id="ARBA00004496"/>
    </source>
</evidence>
<dbReference type="Gene3D" id="3.40.50.1820">
    <property type="entry name" value="alpha/beta hydrolase"/>
    <property type="match status" value="1"/>
</dbReference>
<dbReference type="EMBL" id="KN817598">
    <property type="protein sequence ID" value="KJA17776.1"/>
    <property type="molecule type" value="Genomic_DNA"/>
</dbReference>
<feature type="domain" description="Peptidase S9 prolyl oligopeptidase catalytic" evidence="9">
    <location>
        <begin position="514"/>
        <end position="615"/>
    </location>
</feature>
<name>A0A0D2NM73_HYPSF</name>
<dbReference type="InterPro" id="IPR045550">
    <property type="entry name" value="AARE_N"/>
</dbReference>
<dbReference type="Proteomes" id="UP000054270">
    <property type="component" value="Unassembled WGS sequence"/>
</dbReference>